<dbReference type="EMBL" id="JACGWN010000009">
    <property type="protein sequence ID" value="KAL0434070.1"/>
    <property type="molecule type" value="Genomic_DNA"/>
</dbReference>
<gene>
    <name evidence="2" type="ORF">Slati_2741300</name>
</gene>
<reference evidence="2" key="2">
    <citation type="journal article" date="2024" name="Plant">
        <title>Genomic evolution and insights into agronomic trait innovations of Sesamum species.</title>
        <authorList>
            <person name="Miao H."/>
            <person name="Wang L."/>
            <person name="Qu L."/>
            <person name="Liu H."/>
            <person name="Sun Y."/>
            <person name="Le M."/>
            <person name="Wang Q."/>
            <person name="Wei S."/>
            <person name="Zheng Y."/>
            <person name="Lin W."/>
            <person name="Duan Y."/>
            <person name="Cao H."/>
            <person name="Xiong S."/>
            <person name="Wang X."/>
            <person name="Wei L."/>
            <person name="Li C."/>
            <person name="Ma Q."/>
            <person name="Ju M."/>
            <person name="Zhao R."/>
            <person name="Li G."/>
            <person name="Mu C."/>
            <person name="Tian Q."/>
            <person name="Mei H."/>
            <person name="Zhang T."/>
            <person name="Gao T."/>
            <person name="Zhang H."/>
        </authorList>
    </citation>
    <scope>NUCLEOTIDE SEQUENCE</scope>
    <source>
        <strain evidence="2">KEN1</strain>
    </source>
</reference>
<feature type="domain" description="Reverse transcriptase" evidence="1">
    <location>
        <begin position="238"/>
        <end position="343"/>
    </location>
</feature>
<accession>A0AAW2W195</accession>
<dbReference type="InterPro" id="IPR000477">
    <property type="entry name" value="RT_dom"/>
</dbReference>
<dbReference type="AlphaFoldDB" id="A0AAW2W195"/>
<sequence>MQGVVFLHNCSRDSRSLWKWLDRLLVNDCWLGTWPNTSYVCLNARTSDHSPLVLRGDNAGRKASMFRLITILPSPWSSSRLCGEFGGIVFTDSFSTGQAVSDFTTPGILLWLNAGPQKRIFQITDSGGQVLTEQQDVINEFIAYYQNLLGGTRRDRVLDLCYLRPWARHILSEAEGLTLVQPVTPSEIKQAVFDIDEVRAPGPDGYSSSFFKAAWPVIGRRAVHWGYILLAQELFHGYNQQHLPPRCALKVDLRKAYDTVEWDFLNSTLTLFGFPAQFISWIEECVTTLSFSVCLNGSPHGYSRGVRDYGREILCPHSFVLVMELFQLGFADDLLLLSRADSSRSYLTLILRRVISSYLGPPPLFGIHSFLFWVIRKVTFPF</sequence>
<comment type="caution">
    <text evidence="2">The sequence shown here is derived from an EMBL/GenBank/DDBJ whole genome shotgun (WGS) entry which is preliminary data.</text>
</comment>
<dbReference type="PANTHER" id="PTHR33116:SF78">
    <property type="entry name" value="OS12G0587133 PROTEIN"/>
    <property type="match status" value="1"/>
</dbReference>
<feature type="non-terminal residue" evidence="2">
    <location>
        <position position="382"/>
    </location>
</feature>
<dbReference type="Pfam" id="PF00078">
    <property type="entry name" value="RVT_1"/>
    <property type="match status" value="1"/>
</dbReference>
<dbReference type="PANTHER" id="PTHR33116">
    <property type="entry name" value="REVERSE TRANSCRIPTASE ZINC-BINDING DOMAIN-CONTAINING PROTEIN-RELATED-RELATED"/>
    <property type="match status" value="1"/>
</dbReference>
<name>A0AAW2W195_9LAMI</name>
<evidence type="ECO:0000313" key="2">
    <source>
        <dbReference type="EMBL" id="KAL0434070.1"/>
    </source>
</evidence>
<proteinExistence type="predicted"/>
<protein>
    <recommendedName>
        <fullName evidence="1">Reverse transcriptase domain-containing protein</fullName>
    </recommendedName>
</protein>
<reference evidence="2" key="1">
    <citation type="submission" date="2020-06" db="EMBL/GenBank/DDBJ databases">
        <authorList>
            <person name="Li T."/>
            <person name="Hu X."/>
            <person name="Zhang T."/>
            <person name="Song X."/>
            <person name="Zhang H."/>
            <person name="Dai N."/>
            <person name="Sheng W."/>
            <person name="Hou X."/>
            <person name="Wei L."/>
        </authorList>
    </citation>
    <scope>NUCLEOTIDE SEQUENCE</scope>
    <source>
        <strain evidence="2">KEN1</strain>
        <tissue evidence="2">Leaf</tissue>
    </source>
</reference>
<evidence type="ECO:0000259" key="1">
    <source>
        <dbReference type="Pfam" id="PF00078"/>
    </source>
</evidence>
<organism evidence="2">
    <name type="scientific">Sesamum latifolium</name>
    <dbReference type="NCBI Taxonomy" id="2727402"/>
    <lineage>
        <taxon>Eukaryota</taxon>
        <taxon>Viridiplantae</taxon>
        <taxon>Streptophyta</taxon>
        <taxon>Embryophyta</taxon>
        <taxon>Tracheophyta</taxon>
        <taxon>Spermatophyta</taxon>
        <taxon>Magnoliopsida</taxon>
        <taxon>eudicotyledons</taxon>
        <taxon>Gunneridae</taxon>
        <taxon>Pentapetalae</taxon>
        <taxon>asterids</taxon>
        <taxon>lamiids</taxon>
        <taxon>Lamiales</taxon>
        <taxon>Pedaliaceae</taxon>
        <taxon>Sesamum</taxon>
    </lineage>
</organism>